<organism evidence="2 3">
    <name type="scientific">Larimichthys crocea</name>
    <name type="common">Large yellow croaker</name>
    <name type="synonym">Pseudosciaena crocea</name>
    <dbReference type="NCBI Taxonomy" id="215358"/>
    <lineage>
        <taxon>Eukaryota</taxon>
        <taxon>Metazoa</taxon>
        <taxon>Chordata</taxon>
        <taxon>Craniata</taxon>
        <taxon>Vertebrata</taxon>
        <taxon>Euteleostomi</taxon>
        <taxon>Actinopterygii</taxon>
        <taxon>Neopterygii</taxon>
        <taxon>Teleostei</taxon>
        <taxon>Neoteleostei</taxon>
        <taxon>Acanthomorphata</taxon>
        <taxon>Eupercaria</taxon>
        <taxon>Sciaenidae</taxon>
        <taxon>Larimichthys</taxon>
    </lineage>
</organism>
<comment type="caution">
    <text evidence="2">The sequence shown here is derived from an EMBL/GenBank/DDBJ whole genome shotgun (WGS) entry which is preliminary data.</text>
</comment>
<proteinExistence type="predicted"/>
<feature type="region of interest" description="Disordered" evidence="1">
    <location>
        <begin position="165"/>
        <end position="243"/>
    </location>
</feature>
<gene>
    <name evidence="2" type="ORF">D5F01_LYC24558</name>
</gene>
<dbReference type="AlphaFoldDB" id="A0A6G0HEQ0"/>
<protein>
    <submittedName>
        <fullName evidence="2">Uncharacterized protein</fullName>
    </submittedName>
</protein>
<dbReference type="EMBL" id="REGW02000557">
    <property type="protein sequence ID" value="KAE8277501.1"/>
    <property type="molecule type" value="Genomic_DNA"/>
</dbReference>
<evidence type="ECO:0000256" key="1">
    <source>
        <dbReference type="SAM" id="MobiDB-lite"/>
    </source>
</evidence>
<keyword evidence="3" id="KW-1185">Reference proteome</keyword>
<evidence type="ECO:0000313" key="2">
    <source>
        <dbReference type="EMBL" id="KAE8277501.1"/>
    </source>
</evidence>
<evidence type="ECO:0000313" key="3">
    <source>
        <dbReference type="Proteomes" id="UP000424527"/>
    </source>
</evidence>
<accession>A0A6G0HEQ0</accession>
<feature type="compositionally biased region" description="Basic residues" evidence="1">
    <location>
        <begin position="165"/>
        <end position="182"/>
    </location>
</feature>
<sequence length="534" mass="58905">MLYFTVWTGNGENLMSHIEAIKEQANFFHKNRLVVDIGTKEHLQKTGALENSKVVLELDTDAFAKARAKIAKVGNPTLGQHYEKFYSRLQGVRELERYRVLRLGSDILRYVAFTAYSDQAEQLVYHDADFCRRRRGCLDKTVNDGSTLPWALCRTCLTCRCTLSRKKPPSRTRTRAPPRRPGRLPFVIPGKLETPSPELPQDEAGLADPDAGSPSSSRGNWRPLSPELPQNEAGLVRPSSHELPGDVVDLSTLRFGSGREPPLVDPATEPEAFDKSIAACMRKNRRRREASNSSLYEEENFSARQDGEFVFQEKWPVTFTREDGFLRMIVESGVNAKNVKTRVVADIPKVLVEALARKRAEMVQTAHAQLEEIMSNPAVEAAVNALGSDAHLSIPSEHARGVKRMGAAYARAVTSGPKSRGVVKTWVLGTRAYGLFANIGALAYGDPVTKTFVALDLSQTVNGFMAHKLAQYAKTQDLAKVFSALADNPILNMAGIAANIFFFAQNVRNVAGAPQSCRLLLVDEILDADVDPGV</sequence>
<dbReference type="Proteomes" id="UP000424527">
    <property type="component" value="Unassembled WGS sequence"/>
</dbReference>
<name>A0A6G0HEQ0_LARCR</name>
<reference evidence="2 3" key="1">
    <citation type="submission" date="2019-07" db="EMBL/GenBank/DDBJ databases">
        <title>Chromosome genome assembly for large yellow croaker.</title>
        <authorList>
            <person name="Xiao S."/>
        </authorList>
    </citation>
    <scope>NUCLEOTIDE SEQUENCE [LARGE SCALE GENOMIC DNA]</scope>
    <source>
        <strain evidence="2">JMULYC20181020</strain>
        <tissue evidence="2">Muscle</tissue>
    </source>
</reference>